<evidence type="ECO:0000256" key="4">
    <source>
        <dbReference type="ARBA" id="ARBA00023136"/>
    </source>
</evidence>
<feature type="transmembrane region" description="Helical" evidence="5">
    <location>
        <begin position="76"/>
        <end position="100"/>
    </location>
</feature>
<feature type="transmembrane region" description="Helical" evidence="5">
    <location>
        <begin position="42"/>
        <end position="64"/>
    </location>
</feature>
<dbReference type="SUPFAM" id="SSF103473">
    <property type="entry name" value="MFS general substrate transporter"/>
    <property type="match status" value="1"/>
</dbReference>
<evidence type="ECO:0000256" key="3">
    <source>
        <dbReference type="ARBA" id="ARBA00022989"/>
    </source>
</evidence>
<comment type="subcellular location">
    <subcellularLocation>
        <location evidence="1">Cell membrane</location>
        <topology evidence="1">Multi-pass membrane protein</topology>
    </subcellularLocation>
</comment>
<feature type="transmembrane region" description="Helical" evidence="5">
    <location>
        <begin position="133"/>
        <end position="155"/>
    </location>
</feature>
<feature type="transmembrane region" description="Helical" evidence="5">
    <location>
        <begin position="320"/>
        <end position="340"/>
    </location>
</feature>
<dbReference type="Gene3D" id="1.20.1250.20">
    <property type="entry name" value="MFS general substrate transporter like domains"/>
    <property type="match status" value="1"/>
</dbReference>
<keyword evidence="8" id="KW-1185">Reference proteome</keyword>
<evidence type="ECO:0000256" key="5">
    <source>
        <dbReference type="SAM" id="Phobius"/>
    </source>
</evidence>
<feature type="transmembrane region" description="Helical" evidence="5">
    <location>
        <begin position="161"/>
        <end position="180"/>
    </location>
</feature>
<keyword evidence="2 5" id="KW-0812">Transmembrane</keyword>
<proteinExistence type="predicted"/>
<dbReference type="InterPro" id="IPR020846">
    <property type="entry name" value="MFS_dom"/>
</dbReference>
<evidence type="ECO:0000256" key="2">
    <source>
        <dbReference type="ARBA" id="ARBA00022692"/>
    </source>
</evidence>
<feature type="transmembrane region" description="Helical" evidence="5">
    <location>
        <begin position="255"/>
        <end position="276"/>
    </location>
</feature>
<dbReference type="Pfam" id="PF07690">
    <property type="entry name" value="MFS_1"/>
    <property type="match status" value="1"/>
</dbReference>
<evidence type="ECO:0000256" key="1">
    <source>
        <dbReference type="ARBA" id="ARBA00004651"/>
    </source>
</evidence>
<keyword evidence="4 5" id="KW-0472">Membrane</keyword>
<evidence type="ECO:0000313" key="7">
    <source>
        <dbReference type="EMBL" id="SPD87198.1"/>
    </source>
</evidence>
<dbReference type="Proteomes" id="UP000238164">
    <property type="component" value="Chromosome 1"/>
</dbReference>
<reference evidence="7 8" key="1">
    <citation type="submission" date="2018-02" db="EMBL/GenBank/DDBJ databases">
        <authorList>
            <person name="Cohen D.B."/>
            <person name="Kent A.D."/>
        </authorList>
    </citation>
    <scope>NUCLEOTIDE SEQUENCE [LARGE SCALE GENOMIC DNA]</scope>
    <source>
        <strain evidence="7">1</strain>
    </source>
</reference>
<accession>A0A2N9JI43</accession>
<dbReference type="RefSeq" id="WP_158681032.1">
    <property type="nucleotide sequence ID" value="NZ_BAAAGO010000034.1"/>
</dbReference>
<dbReference type="EMBL" id="LT985188">
    <property type="protein sequence ID" value="SPD87198.1"/>
    <property type="molecule type" value="Genomic_DNA"/>
</dbReference>
<feature type="transmembrane region" description="Helical" evidence="5">
    <location>
        <begin position="416"/>
        <end position="439"/>
    </location>
</feature>
<dbReference type="PANTHER" id="PTHR23501">
    <property type="entry name" value="MAJOR FACILITATOR SUPERFAMILY"/>
    <property type="match status" value="1"/>
</dbReference>
<sequence>MSDKADRRWLTVGLMLCVMAISFESYAVLTAMPAAARELGNVALYAWTFTAFVIAMTFSIVASGQFSDKYGPVQPMIWGFGIFAAGLVIAAIAPSMWVLLVGRFTQGLGAGTMNVAVMVLIARAYGEAERAKLMMWFSACWMVPAFVGPPLAGWIVQISSWHFVFWSVLPLMAVGGLLVLRPLRDIELSPEEPHELKKRLMLLAAAVALGLALIQWAGQRLDLWSMLWAAAGLAAIVFGLPPLMPKTIDWTGRGIAGVVGARLFSAGAFFGAQSFLTLMLVEARGLDPVFTGVILTIGAIGWMAGALVQSQSWVPWRRDQMIIIGVSGITAGVALLAVAAFLPDSWLGLVMIAWIVAGFGMGMQNPSTSLAVMQLSDDDELGRNTSSLQVGESLGSSLFTGLAGAWFAHFHDTADLAFTFGGVMVMMVTVGLISVLMAYRIGPVRNAVAAEETAPVME</sequence>
<feature type="transmembrane region" description="Helical" evidence="5">
    <location>
        <begin position="223"/>
        <end position="243"/>
    </location>
</feature>
<evidence type="ECO:0000259" key="6">
    <source>
        <dbReference type="PROSITE" id="PS50850"/>
    </source>
</evidence>
<evidence type="ECO:0000313" key="8">
    <source>
        <dbReference type="Proteomes" id="UP000238164"/>
    </source>
</evidence>
<name>A0A2N9JI43_9ACTN</name>
<feature type="transmembrane region" description="Helical" evidence="5">
    <location>
        <begin position="200"/>
        <end position="217"/>
    </location>
</feature>
<dbReference type="GO" id="GO:0022857">
    <property type="term" value="F:transmembrane transporter activity"/>
    <property type="evidence" value="ECO:0007669"/>
    <property type="project" value="InterPro"/>
</dbReference>
<dbReference type="InterPro" id="IPR011701">
    <property type="entry name" value="MFS"/>
</dbReference>
<dbReference type="InterPro" id="IPR036259">
    <property type="entry name" value="MFS_trans_sf"/>
</dbReference>
<dbReference type="GO" id="GO:0005886">
    <property type="term" value="C:plasma membrane"/>
    <property type="evidence" value="ECO:0007669"/>
    <property type="project" value="UniProtKB-SubCell"/>
</dbReference>
<feature type="transmembrane region" description="Helical" evidence="5">
    <location>
        <begin position="288"/>
        <end position="308"/>
    </location>
</feature>
<feature type="transmembrane region" description="Helical" evidence="5">
    <location>
        <begin position="106"/>
        <end position="126"/>
    </location>
</feature>
<dbReference type="PROSITE" id="PS50850">
    <property type="entry name" value="MFS"/>
    <property type="match status" value="1"/>
</dbReference>
<dbReference type="OrthoDB" id="9778875at2"/>
<dbReference type="KEGG" id="mgg:MPLG2_2168"/>
<feature type="domain" description="Major facilitator superfamily (MFS) profile" evidence="6">
    <location>
        <begin position="10"/>
        <end position="446"/>
    </location>
</feature>
<dbReference type="AlphaFoldDB" id="A0A2N9JI43"/>
<protein>
    <submittedName>
        <fullName evidence="7">Putative drug resistance transporter</fullName>
    </submittedName>
</protein>
<organism evidence="7 8">
    <name type="scientific">Micropruina glycogenica</name>
    <dbReference type="NCBI Taxonomy" id="75385"/>
    <lineage>
        <taxon>Bacteria</taxon>
        <taxon>Bacillati</taxon>
        <taxon>Actinomycetota</taxon>
        <taxon>Actinomycetes</taxon>
        <taxon>Propionibacteriales</taxon>
        <taxon>Nocardioidaceae</taxon>
        <taxon>Micropruina</taxon>
    </lineage>
</organism>
<gene>
    <name evidence="7" type="ORF">MPLG2_2168</name>
</gene>
<dbReference type="PANTHER" id="PTHR23501:SF154">
    <property type="entry name" value="MULTIDRUG-EFFLUX TRANSPORTER RV1634-RELATED"/>
    <property type="match status" value="1"/>
</dbReference>
<keyword evidence="3 5" id="KW-1133">Transmembrane helix</keyword>
<feature type="transmembrane region" description="Helical" evidence="5">
    <location>
        <begin position="12"/>
        <end position="36"/>
    </location>
</feature>
<dbReference type="Gene3D" id="1.20.1720.10">
    <property type="entry name" value="Multidrug resistance protein D"/>
    <property type="match status" value="1"/>
</dbReference>